<feature type="transmembrane region" description="Helical" evidence="6">
    <location>
        <begin position="241"/>
        <end position="267"/>
    </location>
</feature>
<keyword evidence="5 6" id="KW-0472">Membrane</keyword>
<feature type="transmembrane region" description="Helical" evidence="6">
    <location>
        <begin position="363"/>
        <end position="391"/>
    </location>
</feature>
<comment type="caution">
    <text evidence="8">The sequence shown here is derived from an EMBL/GenBank/DDBJ whole genome shotgun (WGS) entry which is preliminary data.</text>
</comment>
<keyword evidence="9" id="KW-1185">Reference proteome</keyword>
<proteinExistence type="predicted"/>
<feature type="domain" description="ABC3 transporter permease C-terminal" evidence="7">
    <location>
        <begin position="200"/>
        <end position="314"/>
    </location>
</feature>
<evidence type="ECO:0000313" key="9">
    <source>
        <dbReference type="Proteomes" id="UP001596548"/>
    </source>
</evidence>
<feature type="transmembrane region" description="Helical" evidence="6">
    <location>
        <begin position="20"/>
        <end position="41"/>
    </location>
</feature>
<feature type="transmembrane region" description="Helical" evidence="6">
    <location>
        <begin position="666"/>
        <end position="689"/>
    </location>
</feature>
<organism evidence="8 9">
    <name type="scientific">Paractinoplanes rhizophilus</name>
    <dbReference type="NCBI Taxonomy" id="1416877"/>
    <lineage>
        <taxon>Bacteria</taxon>
        <taxon>Bacillati</taxon>
        <taxon>Actinomycetota</taxon>
        <taxon>Actinomycetes</taxon>
        <taxon>Micromonosporales</taxon>
        <taxon>Micromonosporaceae</taxon>
        <taxon>Paractinoplanes</taxon>
    </lineage>
</organism>
<accession>A0ABW2I1E3</accession>
<evidence type="ECO:0000259" key="7">
    <source>
        <dbReference type="Pfam" id="PF02687"/>
    </source>
</evidence>
<sequence>MIRLGLRLALAGGREAMVRLTIIVVAVAIGTGLLLSTLAGLNAVQTQNERFAWLNTGARTDAVGTADPAWWLLRGDYFHGDRMARVEVAATGPRSPVPPGIPRLPGPGEFYVSPALAREIRATPADQLADRFPGRQIGTIAEAGLPGPDFMIAVVGDTPQHLSRQPHVMRVTRIESIDPSSCSGCRVGTDADGMALLLSVVAAALIFPLLMFIGTATRLSAARREQRFAAMRLIGATPPQISLIATVEATLATLIGLLAGFGVFFALRPAMATITFTETAFFTGDLSLNLRDVLAVTIGIPVAAAVAARVALRRVQISPLGVTRRVTPKPPRIWRLIPVALGVAELAYLVGRRPPTTDGQVVAYLSGIFTVMIGMVVAGPWLTMAGARLLAGRARRPAALIAGRRLADNPQAGFRAVSGLMLALFVTAVASGIISTIVDNRGTPVDRGSAANVALVQSFWPNMGQKASLPTDPAAIPPTLRSAPGVRGVLVTRLNPQFRPDILSDTLPGLVACSELASHPLLGRCPPGAQVAEVNPDLQGQHDGGTIGPVTTWRAAAVTPAGLAALPMLSVVVQTDGRAATIERSRTALENAYPGRDLPATNGEHDGDFGKQLVQWQQLANVVILTSLPIAGCSLAVSVAGGLTDRKRPFSMLRLTGARLATLRQVVALESAVPLLLVAALATGVGFLTAHLFLRAQLDYSLHSPGLSYYLVVFAGLAASLGIIASTLPLLRRITGPETVRNE</sequence>
<keyword evidence="4 6" id="KW-1133">Transmembrane helix</keyword>
<dbReference type="EMBL" id="JBHTBJ010000036">
    <property type="protein sequence ID" value="MFC7278677.1"/>
    <property type="molecule type" value="Genomic_DNA"/>
</dbReference>
<reference evidence="9" key="1">
    <citation type="journal article" date="2019" name="Int. J. Syst. Evol. Microbiol.">
        <title>The Global Catalogue of Microorganisms (GCM) 10K type strain sequencing project: providing services to taxonomists for standard genome sequencing and annotation.</title>
        <authorList>
            <consortium name="The Broad Institute Genomics Platform"/>
            <consortium name="The Broad Institute Genome Sequencing Center for Infectious Disease"/>
            <person name="Wu L."/>
            <person name="Ma J."/>
        </authorList>
    </citation>
    <scope>NUCLEOTIDE SEQUENCE [LARGE SCALE GENOMIC DNA]</scope>
    <source>
        <strain evidence="9">XZYJT-10</strain>
    </source>
</reference>
<feature type="transmembrane region" description="Helical" evidence="6">
    <location>
        <begin position="622"/>
        <end position="645"/>
    </location>
</feature>
<comment type="subcellular location">
    <subcellularLocation>
        <location evidence="1">Cell membrane</location>
        <topology evidence="1">Multi-pass membrane protein</topology>
    </subcellularLocation>
</comment>
<gene>
    <name evidence="8" type="ORF">ACFQS1_32325</name>
</gene>
<keyword evidence="2" id="KW-1003">Cell membrane</keyword>
<feature type="transmembrane region" description="Helical" evidence="6">
    <location>
        <begin position="412"/>
        <end position="434"/>
    </location>
</feature>
<dbReference type="Pfam" id="PF02687">
    <property type="entry name" value="FtsX"/>
    <property type="match status" value="2"/>
</dbReference>
<evidence type="ECO:0000256" key="3">
    <source>
        <dbReference type="ARBA" id="ARBA00022692"/>
    </source>
</evidence>
<evidence type="ECO:0000256" key="4">
    <source>
        <dbReference type="ARBA" id="ARBA00022989"/>
    </source>
</evidence>
<evidence type="ECO:0000256" key="5">
    <source>
        <dbReference type="ARBA" id="ARBA00023136"/>
    </source>
</evidence>
<evidence type="ECO:0000256" key="1">
    <source>
        <dbReference type="ARBA" id="ARBA00004651"/>
    </source>
</evidence>
<feature type="domain" description="ABC3 transporter permease C-terminal" evidence="7">
    <location>
        <begin position="622"/>
        <end position="732"/>
    </location>
</feature>
<dbReference type="Proteomes" id="UP001596548">
    <property type="component" value="Unassembled WGS sequence"/>
</dbReference>
<feature type="transmembrane region" description="Helical" evidence="6">
    <location>
        <begin position="194"/>
        <end position="220"/>
    </location>
</feature>
<feature type="transmembrane region" description="Helical" evidence="6">
    <location>
        <begin position="293"/>
        <end position="312"/>
    </location>
</feature>
<name>A0ABW2I1E3_9ACTN</name>
<keyword evidence="3 6" id="KW-0812">Transmembrane</keyword>
<evidence type="ECO:0000256" key="6">
    <source>
        <dbReference type="SAM" id="Phobius"/>
    </source>
</evidence>
<dbReference type="RefSeq" id="WP_378975748.1">
    <property type="nucleotide sequence ID" value="NZ_JBHTBJ010000036.1"/>
</dbReference>
<feature type="transmembrane region" description="Helical" evidence="6">
    <location>
        <begin position="709"/>
        <end position="731"/>
    </location>
</feature>
<evidence type="ECO:0000313" key="8">
    <source>
        <dbReference type="EMBL" id="MFC7278677.1"/>
    </source>
</evidence>
<dbReference type="InterPro" id="IPR003838">
    <property type="entry name" value="ABC3_permease_C"/>
</dbReference>
<feature type="transmembrane region" description="Helical" evidence="6">
    <location>
        <begin position="333"/>
        <end position="351"/>
    </location>
</feature>
<evidence type="ECO:0000256" key="2">
    <source>
        <dbReference type="ARBA" id="ARBA00022475"/>
    </source>
</evidence>
<protein>
    <submittedName>
        <fullName evidence="8">FtsX-like permease family protein</fullName>
    </submittedName>
</protein>